<dbReference type="RefSeq" id="WP_245029878.1">
    <property type="nucleotide sequence ID" value="NZ_CP095075.1"/>
</dbReference>
<reference evidence="1" key="1">
    <citation type="submission" date="2022-04" db="EMBL/GenBank/DDBJ databases">
        <title>Halobacillus sp. isolated from saltern.</title>
        <authorList>
            <person name="Won M."/>
            <person name="Lee C.-M."/>
            <person name="Woen H.-Y."/>
            <person name="Kwon S.-W."/>
        </authorList>
    </citation>
    <scope>NUCLEOTIDE SEQUENCE</scope>
    <source>
        <strain evidence="1">SSHM10-5</strain>
    </source>
</reference>
<protein>
    <recommendedName>
        <fullName evidence="3">Helix-turn-helix domain-containing protein</fullName>
    </recommendedName>
</protein>
<sequence>MNNESEVEKYYSLKEASEVLNARVQQLKTLISQGRLKNYKFGHKTYLGKKEIDNISSLLKDTYSFRELLSIVRDEMNHDNFEPSTLKYYIINNFELTSNPINGKDYRFYKADKLELIQVIKNKYKVVKRGSETISDFLAENKSLINVINTIDFNGFYDFNFLREFIKTNYYNSLVTYLKALKHIFNVCPENDVLLYSTNDLDNIYIRKEDLSIIKDYYDSINNFNKEDYYTKAEVQKMFDLGNTDRIAKLSNAEKVRGMWYFDKEAINKTKKLKEETILKGDARSYYGVPQTTFSRLLKKLSIKVIPGEENPLAPADLLYVKDLSIIEQHLTRKKRLDNASSLFDKFQIEVEDVQPSFPIPETLKAYNEFLIGRFKKTRSKYVYTNQVNTYRAIIPHLEKEIMNHNTDELLKLMQSISQKVARREFSYFLDYCKTNYLTKYEETIKVSLLKNAEKRDISSYSFDQWTKFGLILFANDEELIEDAVNYRTNAMVWLYCAMHYICAWRTSDLLKIPMPSLESVLGMSAGGVIRCIKSRNFTTEMAQKVVNNVLLQVKVFDIKPQKTRKKSKQHLKLAIGESYVYKIGMLIALCEAHRVKAKDTKLSRVNDTTILTNIVTKRNNHTNFFGNRYNEIFGDGTFLNNRANKTYLNTVQNVSSSQNWGQGYDLAAIIRGHRKDAKGIAQTTQTYLESINRDSDVDKITQALLERGSFGFMSHLLLKMFTNENDTQYETLDMQNQNKQLQSLIDMKPSQIEMLVKGITEYRSRINQVYMDLIQSKKEDIKGVLQKISLGETPSKMEYSQCLFKTINRTGCIYPSRENCIGCEYAMNETYFLIEFNKRLTELFDNLRNAQYEFDKKRYTHTLFYVYLPVLQEAISFFGKDRTRSFIKVSKQEIVDLQQKMIMG</sequence>
<dbReference type="Proteomes" id="UP000830326">
    <property type="component" value="Chromosome"/>
</dbReference>
<dbReference type="EMBL" id="CP095075">
    <property type="protein sequence ID" value="UOR10656.1"/>
    <property type="molecule type" value="Genomic_DNA"/>
</dbReference>
<proteinExistence type="predicted"/>
<gene>
    <name evidence="1" type="ORF">MUO15_13430</name>
</gene>
<evidence type="ECO:0000313" key="1">
    <source>
        <dbReference type="EMBL" id="UOR10656.1"/>
    </source>
</evidence>
<evidence type="ECO:0008006" key="3">
    <source>
        <dbReference type="Google" id="ProtNLM"/>
    </source>
</evidence>
<evidence type="ECO:0000313" key="2">
    <source>
        <dbReference type="Proteomes" id="UP000830326"/>
    </source>
</evidence>
<name>A0ABY4H702_9BACI</name>
<keyword evidence="2" id="KW-1185">Reference proteome</keyword>
<accession>A0ABY4H702</accession>
<organism evidence="1 2">
    <name type="scientific">Halobacillus amylolyticus</name>
    <dbReference type="NCBI Taxonomy" id="2932259"/>
    <lineage>
        <taxon>Bacteria</taxon>
        <taxon>Bacillati</taxon>
        <taxon>Bacillota</taxon>
        <taxon>Bacilli</taxon>
        <taxon>Bacillales</taxon>
        <taxon>Bacillaceae</taxon>
        <taxon>Halobacillus</taxon>
    </lineage>
</organism>